<dbReference type="EMBL" id="BAABAT010000088">
    <property type="protein sequence ID" value="GAA4263991.1"/>
    <property type="molecule type" value="Genomic_DNA"/>
</dbReference>
<feature type="domain" description="Aminoglycoside phosphotransferase" evidence="1">
    <location>
        <begin position="55"/>
        <end position="219"/>
    </location>
</feature>
<reference evidence="3" key="1">
    <citation type="journal article" date="2019" name="Int. J. Syst. Evol. Microbiol.">
        <title>The Global Catalogue of Microorganisms (GCM) 10K type strain sequencing project: providing services to taxonomists for standard genome sequencing and annotation.</title>
        <authorList>
            <consortium name="The Broad Institute Genomics Platform"/>
            <consortium name="The Broad Institute Genome Sequencing Center for Infectious Disease"/>
            <person name="Wu L."/>
            <person name="Ma J."/>
        </authorList>
    </citation>
    <scope>NUCLEOTIDE SEQUENCE [LARGE SCALE GENOMIC DNA]</scope>
    <source>
        <strain evidence="3">JCM 17441</strain>
    </source>
</reference>
<evidence type="ECO:0000259" key="1">
    <source>
        <dbReference type="Pfam" id="PF01636"/>
    </source>
</evidence>
<dbReference type="Gene3D" id="3.30.200.70">
    <property type="match status" value="1"/>
</dbReference>
<comment type="caution">
    <text evidence="2">The sequence shown here is derived from an EMBL/GenBank/DDBJ whole genome shotgun (WGS) entry which is preliminary data.</text>
</comment>
<organism evidence="2 3">
    <name type="scientific">Dactylosporangium darangshiense</name>
    <dbReference type="NCBI Taxonomy" id="579108"/>
    <lineage>
        <taxon>Bacteria</taxon>
        <taxon>Bacillati</taxon>
        <taxon>Actinomycetota</taxon>
        <taxon>Actinomycetes</taxon>
        <taxon>Micromonosporales</taxon>
        <taxon>Micromonosporaceae</taxon>
        <taxon>Dactylosporangium</taxon>
    </lineage>
</organism>
<keyword evidence="3" id="KW-1185">Reference proteome</keyword>
<dbReference type="Gene3D" id="1.10.510.10">
    <property type="entry name" value="Transferase(Phosphotransferase) domain 1"/>
    <property type="match status" value="1"/>
</dbReference>
<gene>
    <name evidence="2" type="ORF">GCM10022255_113540</name>
</gene>
<dbReference type="InterPro" id="IPR011009">
    <property type="entry name" value="Kinase-like_dom_sf"/>
</dbReference>
<evidence type="ECO:0000313" key="3">
    <source>
        <dbReference type="Proteomes" id="UP001500620"/>
    </source>
</evidence>
<dbReference type="Proteomes" id="UP001500620">
    <property type="component" value="Unassembled WGS sequence"/>
</dbReference>
<dbReference type="Pfam" id="PF01636">
    <property type="entry name" value="APH"/>
    <property type="match status" value="1"/>
</dbReference>
<dbReference type="RefSeq" id="WP_345144251.1">
    <property type="nucleotide sequence ID" value="NZ_BAABAT010000088.1"/>
</dbReference>
<dbReference type="Gene3D" id="1.20.1270.170">
    <property type="match status" value="1"/>
</dbReference>
<dbReference type="SUPFAM" id="SSF56112">
    <property type="entry name" value="Protein kinase-like (PK-like)"/>
    <property type="match status" value="1"/>
</dbReference>
<dbReference type="InterPro" id="IPR002575">
    <property type="entry name" value="Aminoglycoside_PTrfase"/>
</dbReference>
<name>A0ABP8DVK4_9ACTN</name>
<evidence type="ECO:0000313" key="2">
    <source>
        <dbReference type="EMBL" id="GAA4263991.1"/>
    </source>
</evidence>
<protein>
    <submittedName>
        <fullName evidence="2">Aminoglycoside phosphotransferase</fullName>
    </submittedName>
</protein>
<proteinExistence type="predicted"/>
<sequence>MKAEFVSRAMLAATALAAQLHLQVDDAVVIQNSNKLALHLLPCDVFARVALIGQEVAALEVELALRLAGTASPVAALAPHVEPRVYERDGFAVTLWTYYEVVAPDLDWPGAYADVLQRLHTRMRGVEITSPHFLDRVVEAERLVTQRDETPALAEADRHLLLSTLQNARERTHSRGAAEQLLHGEPHPGNLLNTRDGLLFINFETCCRGPIEFDVAHVPEEVSARYPDLDQVLLAECRRLVLAMVAAWRWDILDEFPDGHQHGRNILTLLRQGPPWPTLGALAAE</sequence>
<accession>A0ABP8DVK4</accession>